<dbReference type="EMBL" id="CAEZSU010000022">
    <property type="protein sequence ID" value="CAB4543131.1"/>
    <property type="molecule type" value="Genomic_DNA"/>
</dbReference>
<evidence type="ECO:0000256" key="3">
    <source>
        <dbReference type="ARBA" id="ARBA00022676"/>
    </source>
</evidence>
<dbReference type="InterPro" id="IPR050297">
    <property type="entry name" value="LipidA_mod_glycosyltrf_83"/>
</dbReference>
<keyword evidence="2" id="KW-1003">Cell membrane</keyword>
<dbReference type="EMBL" id="CAEZVV010000043">
    <property type="protein sequence ID" value="CAB4643573.1"/>
    <property type="molecule type" value="Genomic_DNA"/>
</dbReference>
<feature type="transmembrane region" description="Helical" evidence="8">
    <location>
        <begin position="324"/>
        <end position="344"/>
    </location>
</feature>
<feature type="transmembrane region" description="Helical" evidence="8">
    <location>
        <begin position="94"/>
        <end position="118"/>
    </location>
</feature>
<evidence type="ECO:0000256" key="1">
    <source>
        <dbReference type="ARBA" id="ARBA00004651"/>
    </source>
</evidence>
<evidence type="ECO:0000313" key="11">
    <source>
        <dbReference type="EMBL" id="CAB4565700.1"/>
    </source>
</evidence>
<evidence type="ECO:0000259" key="9">
    <source>
        <dbReference type="Pfam" id="PF25230"/>
    </source>
</evidence>
<keyword evidence="6 8" id="KW-1133">Transmembrane helix</keyword>
<feature type="transmembrane region" description="Helical" evidence="8">
    <location>
        <begin position="384"/>
        <end position="402"/>
    </location>
</feature>
<comment type="subcellular location">
    <subcellularLocation>
        <location evidence="1">Cell membrane</location>
        <topology evidence="1">Multi-pass membrane protein</topology>
    </subcellularLocation>
</comment>
<evidence type="ECO:0000313" key="12">
    <source>
        <dbReference type="EMBL" id="CAB4643573.1"/>
    </source>
</evidence>
<keyword evidence="3" id="KW-0328">Glycosyltransferase</keyword>
<feature type="transmembrane region" description="Helical" evidence="8">
    <location>
        <begin position="359"/>
        <end position="377"/>
    </location>
</feature>
<feature type="transmembrane region" description="Helical" evidence="8">
    <location>
        <begin position="296"/>
        <end position="312"/>
    </location>
</feature>
<protein>
    <submittedName>
        <fullName evidence="11">Unannotated protein</fullName>
    </submittedName>
</protein>
<dbReference type="GO" id="GO:0005886">
    <property type="term" value="C:plasma membrane"/>
    <property type="evidence" value="ECO:0007669"/>
    <property type="project" value="UniProtKB-SubCell"/>
</dbReference>
<gene>
    <name evidence="10" type="ORF">UFOPK1495_00321</name>
    <name evidence="11" type="ORF">UFOPK1711_00190</name>
    <name evidence="12" type="ORF">UFOPK2143_00855</name>
</gene>
<keyword evidence="7 8" id="KW-0472">Membrane</keyword>
<reference evidence="11" key="1">
    <citation type="submission" date="2020-05" db="EMBL/GenBank/DDBJ databases">
        <authorList>
            <person name="Chiriac C."/>
            <person name="Salcher M."/>
            <person name="Ghai R."/>
            <person name="Kavagutti S V."/>
        </authorList>
    </citation>
    <scope>NUCLEOTIDE SEQUENCE</scope>
</reference>
<dbReference type="PANTHER" id="PTHR33908:SF11">
    <property type="entry name" value="MEMBRANE PROTEIN"/>
    <property type="match status" value="1"/>
</dbReference>
<organism evidence="11">
    <name type="scientific">freshwater metagenome</name>
    <dbReference type="NCBI Taxonomy" id="449393"/>
    <lineage>
        <taxon>unclassified sequences</taxon>
        <taxon>metagenomes</taxon>
        <taxon>ecological metagenomes</taxon>
    </lineage>
</organism>
<feature type="transmembrane region" description="Helical" evidence="8">
    <location>
        <begin position="227"/>
        <end position="245"/>
    </location>
</feature>
<evidence type="ECO:0000256" key="6">
    <source>
        <dbReference type="ARBA" id="ARBA00022989"/>
    </source>
</evidence>
<feature type="transmembrane region" description="Helical" evidence="8">
    <location>
        <begin position="148"/>
        <end position="166"/>
    </location>
</feature>
<feature type="transmembrane region" description="Helical" evidence="8">
    <location>
        <begin position="125"/>
        <end position="142"/>
    </location>
</feature>
<accession>A0A6J6DNC7</accession>
<dbReference type="GO" id="GO:0016763">
    <property type="term" value="F:pentosyltransferase activity"/>
    <property type="evidence" value="ECO:0007669"/>
    <property type="project" value="TreeGrafter"/>
</dbReference>
<dbReference type="AlphaFoldDB" id="A0A6J6DNC7"/>
<dbReference type="PANTHER" id="PTHR33908">
    <property type="entry name" value="MANNOSYLTRANSFERASE YKCB-RELATED"/>
    <property type="match status" value="1"/>
</dbReference>
<dbReference type="GO" id="GO:0008610">
    <property type="term" value="P:lipid biosynthetic process"/>
    <property type="evidence" value="ECO:0007669"/>
    <property type="project" value="UniProtKB-ARBA"/>
</dbReference>
<dbReference type="InterPro" id="IPR057168">
    <property type="entry name" value="DUF7846"/>
</dbReference>
<evidence type="ECO:0000256" key="8">
    <source>
        <dbReference type="SAM" id="Phobius"/>
    </source>
</evidence>
<evidence type="ECO:0000256" key="4">
    <source>
        <dbReference type="ARBA" id="ARBA00022679"/>
    </source>
</evidence>
<sequence>MQKRAALLIVGLLATAAFCVSLSVGHLFFQNLSLNNDEAVYVLEAQMFGQGDVTLSDSAHGDAFRPWMSGRVGEDRLVLVQQPTLPALMALSEALFGTMRLALAAIAAAAVVAVYALANALLRDLRIAVVAAACFVLSPLVMVQSAMFVSYVLAVSLAAASLAVLTRGLDRQTEGQPFRPWFIGAGLFEGALLCTRPLEGIILGGVIFAWTLLRSANVRIAIRSMMWVYVASTPLLVVALVYNSFTTGDPFTFALWTIGGNDSFGFGPRAIAEHSQFVNVGVSEAWLALRVNLRAFPHWIVGGIVSVPVALWGASRLWTLSRSVFWLVVVQLCLTPFAYFFYYGNYLIIGGRNFYGPHYYLSLLLPTMVLLGVALVDLASRRRVLLPGVIAAMAVGMAIEIPDKVNVNLAARDAIAAEVELVESTVQEPAVVLIPVGKDGPYILHPWGAFANPPSLDADVLYAVDLGPRSLELVERFPNRRFYRFEISGDGASQDPSSPHSGPFIEPLTVVSGSVLNIEASAKNIDRVLIDNELFRCGDSAATVKIDLTLATTTLTGCTELPIALNRSAAEVRIFAGADDTSVAAYLPIGRLPQTGAPSGGTQRLATLTPPALSEVEGDAFIHAIAPDAVPWFDLKVTAN</sequence>
<name>A0A6J6DNC7_9ZZZZ</name>
<dbReference type="EMBL" id="CAEZTR010000006">
    <property type="protein sequence ID" value="CAB4565700.1"/>
    <property type="molecule type" value="Genomic_DNA"/>
</dbReference>
<evidence type="ECO:0000256" key="7">
    <source>
        <dbReference type="ARBA" id="ARBA00023136"/>
    </source>
</evidence>
<keyword evidence="4" id="KW-0808">Transferase</keyword>
<proteinExistence type="predicted"/>
<evidence type="ECO:0000313" key="10">
    <source>
        <dbReference type="EMBL" id="CAB4543131.1"/>
    </source>
</evidence>
<evidence type="ECO:0000256" key="5">
    <source>
        <dbReference type="ARBA" id="ARBA00022692"/>
    </source>
</evidence>
<feature type="domain" description="DUF7846" evidence="9">
    <location>
        <begin position="431"/>
        <end position="524"/>
    </location>
</feature>
<keyword evidence="5 8" id="KW-0812">Transmembrane</keyword>
<evidence type="ECO:0000256" key="2">
    <source>
        <dbReference type="ARBA" id="ARBA00022475"/>
    </source>
</evidence>
<dbReference type="Pfam" id="PF25230">
    <property type="entry name" value="DUF7846"/>
    <property type="match status" value="1"/>
</dbReference>